<evidence type="ECO:0000259" key="12">
    <source>
        <dbReference type="Pfam" id="PF00912"/>
    </source>
</evidence>
<evidence type="ECO:0000256" key="10">
    <source>
        <dbReference type="ARBA" id="ARBA00023316"/>
    </source>
</evidence>
<dbReference type="OrthoDB" id="9766909at2"/>
<keyword evidence="6 11" id="KW-0133">Cell shape</keyword>
<comment type="subcellular location">
    <subcellularLocation>
        <location evidence="11">Cell inner membrane</location>
        <topology evidence="11">Single-pass membrane protein</topology>
    </subcellularLocation>
</comment>
<dbReference type="GO" id="GO:0071555">
    <property type="term" value="P:cell wall organization"/>
    <property type="evidence" value="ECO:0007669"/>
    <property type="project" value="UniProtKB-KW"/>
</dbReference>
<keyword evidence="2 11" id="KW-0997">Cell inner membrane</keyword>
<evidence type="ECO:0000256" key="7">
    <source>
        <dbReference type="ARBA" id="ARBA00022984"/>
    </source>
</evidence>
<evidence type="ECO:0000256" key="3">
    <source>
        <dbReference type="ARBA" id="ARBA00022676"/>
    </source>
</evidence>
<keyword evidence="4 11" id="KW-0808">Transferase</keyword>
<keyword evidence="8 11" id="KW-1133">Transmembrane helix</keyword>
<gene>
    <name evidence="11" type="primary">mtgA</name>
    <name evidence="13" type="ORF">C5750_13365</name>
</gene>
<dbReference type="UniPathway" id="UPA00219"/>
<dbReference type="InterPro" id="IPR023346">
    <property type="entry name" value="Lysozyme-like_dom_sf"/>
</dbReference>
<comment type="catalytic activity">
    <reaction evidence="11">
        <text>[GlcNAc-(1-&gt;4)-Mur2Ac(oyl-L-Ala-gamma-D-Glu-L-Lys-D-Ala-D-Ala)](n)-di-trans,octa-cis-undecaprenyl diphosphate + beta-D-GlcNAc-(1-&gt;4)-Mur2Ac(oyl-L-Ala-gamma-D-Glu-L-Lys-D-Ala-D-Ala)-di-trans,octa-cis-undecaprenyl diphosphate = [GlcNAc-(1-&gt;4)-Mur2Ac(oyl-L-Ala-gamma-D-Glu-L-Lys-D-Ala-D-Ala)](n+1)-di-trans,octa-cis-undecaprenyl diphosphate + di-trans,octa-cis-undecaprenyl diphosphate + H(+)</text>
        <dbReference type="Rhea" id="RHEA:23708"/>
        <dbReference type="Rhea" id="RHEA-COMP:9602"/>
        <dbReference type="Rhea" id="RHEA-COMP:9603"/>
        <dbReference type="ChEBI" id="CHEBI:15378"/>
        <dbReference type="ChEBI" id="CHEBI:58405"/>
        <dbReference type="ChEBI" id="CHEBI:60033"/>
        <dbReference type="ChEBI" id="CHEBI:78435"/>
        <dbReference type="EC" id="2.4.99.28"/>
    </reaction>
</comment>
<comment type="caution">
    <text evidence="13">The sequence shown here is derived from an EMBL/GenBank/DDBJ whole genome shotgun (WGS) entry which is preliminary data.</text>
</comment>
<dbReference type="InterPro" id="IPR001264">
    <property type="entry name" value="Glyco_trans_51"/>
</dbReference>
<proteinExistence type="inferred from homology"/>
<evidence type="ECO:0000256" key="11">
    <source>
        <dbReference type="HAMAP-Rule" id="MF_00766"/>
    </source>
</evidence>
<accession>A0A2S9JKN6</accession>
<dbReference type="GO" id="GO:0008360">
    <property type="term" value="P:regulation of cell shape"/>
    <property type="evidence" value="ECO:0007669"/>
    <property type="project" value="UniProtKB-KW"/>
</dbReference>
<evidence type="ECO:0000256" key="6">
    <source>
        <dbReference type="ARBA" id="ARBA00022960"/>
    </source>
</evidence>
<dbReference type="Gene3D" id="1.10.3810.10">
    <property type="entry name" value="Biosynthetic peptidoglycan transglycosylase-like"/>
    <property type="match status" value="1"/>
</dbReference>
<evidence type="ECO:0000256" key="2">
    <source>
        <dbReference type="ARBA" id="ARBA00022519"/>
    </source>
</evidence>
<dbReference type="GO" id="GO:0009252">
    <property type="term" value="P:peptidoglycan biosynthetic process"/>
    <property type="evidence" value="ECO:0007669"/>
    <property type="project" value="UniProtKB-UniRule"/>
</dbReference>
<evidence type="ECO:0000256" key="1">
    <source>
        <dbReference type="ARBA" id="ARBA00022475"/>
    </source>
</evidence>
<feature type="transmembrane region" description="Helical" evidence="11">
    <location>
        <begin position="47"/>
        <end position="69"/>
    </location>
</feature>
<comment type="similarity">
    <text evidence="11">Belongs to the glycosyltransferase 51 family.</text>
</comment>
<dbReference type="InterPro" id="IPR011812">
    <property type="entry name" value="Pep_trsgly"/>
</dbReference>
<evidence type="ECO:0000256" key="8">
    <source>
        <dbReference type="ARBA" id="ARBA00022989"/>
    </source>
</evidence>
<dbReference type="Pfam" id="PF00912">
    <property type="entry name" value="Transgly"/>
    <property type="match status" value="1"/>
</dbReference>
<dbReference type="GO" id="GO:0005886">
    <property type="term" value="C:plasma membrane"/>
    <property type="evidence" value="ECO:0007669"/>
    <property type="project" value="UniProtKB-SubCell"/>
</dbReference>
<keyword evidence="14" id="KW-1185">Reference proteome</keyword>
<dbReference type="GO" id="GO:0016763">
    <property type="term" value="F:pentosyltransferase activity"/>
    <property type="evidence" value="ECO:0007669"/>
    <property type="project" value="InterPro"/>
</dbReference>
<dbReference type="PANTHER" id="PTHR30400:SF0">
    <property type="entry name" value="BIOSYNTHETIC PEPTIDOGLYCAN TRANSGLYCOSYLASE"/>
    <property type="match status" value="1"/>
</dbReference>
<keyword evidence="7 11" id="KW-0573">Peptidoglycan synthesis</keyword>
<dbReference type="EC" id="2.4.99.28" evidence="11"/>
<dbReference type="HAMAP" id="MF_00766">
    <property type="entry name" value="PGT_MtgA"/>
    <property type="match status" value="1"/>
</dbReference>
<name>A0A2S9JKN6_9HYPH</name>
<keyword evidence="3 11" id="KW-0328">Glycosyltransferase</keyword>
<dbReference type="GO" id="GO:0008955">
    <property type="term" value="F:peptidoglycan glycosyltransferase activity"/>
    <property type="evidence" value="ECO:0007669"/>
    <property type="project" value="UniProtKB-UniRule"/>
</dbReference>
<evidence type="ECO:0000313" key="13">
    <source>
        <dbReference type="EMBL" id="PRD53632.1"/>
    </source>
</evidence>
<feature type="domain" description="Glycosyl transferase family 51" evidence="12">
    <location>
        <begin position="90"/>
        <end position="240"/>
    </location>
</feature>
<sequence length="266" mass="29363">MVPFGGSLLYVHDGFSTQAAGVTRVLVRNKKGGGYLVSPGGSPLGRIVRYLILAGIILMMIPIILLSLYRLPFVHPVSTLMVKDLVTFSGYDRRWVSLDEISPVLVHSVMMSEDARFCFHSGVDWDAMNLVMSDAMDGEQTRGASTITMQTAKNLFLWNSRSFIRKGLEMPLAMMTDLILTKRRVMEIYLNIAEWGPGIYGIEAAAQHHFKVSAARLTPRQAAFLAVTLPNPIARNPARPGRGLQTLARLNERRARGAGAYIGCVK</sequence>
<evidence type="ECO:0000256" key="9">
    <source>
        <dbReference type="ARBA" id="ARBA00023136"/>
    </source>
</evidence>
<keyword evidence="5 11" id="KW-0812">Transmembrane</keyword>
<dbReference type="InterPro" id="IPR036950">
    <property type="entry name" value="PBP_transglycosylase"/>
</dbReference>
<reference evidence="13 14" key="1">
    <citation type="submission" date="2018-02" db="EMBL/GenBank/DDBJ databases">
        <title>The draft genome of Phyllobacterium myrsinacearum DSM5892.</title>
        <authorList>
            <person name="Li L."/>
            <person name="Liu L."/>
            <person name="Zhang X."/>
            <person name="Wang T."/>
        </authorList>
    </citation>
    <scope>NUCLEOTIDE SEQUENCE [LARGE SCALE GENOMIC DNA]</scope>
    <source>
        <strain evidence="13 14">DSM 5892</strain>
    </source>
</reference>
<comment type="pathway">
    <text evidence="11">Cell wall biogenesis; peptidoglycan biosynthesis.</text>
</comment>
<keyword evidence="10 11" id="KW-0961">Cell wall biogenesis/degradation</keyword>
<keyword evidence="1 11" id="KW-1003">Cell membrane</keyword>
<dbReference type="EMBL" id="PVBT01000003">
    <property type="protein sequence ID" value="PRD53632.1"/>
    <property type="molecule type" value="Genomic_DNA"/>
</dbReference>
<dbReference type="GO" id="GO:0009274">
    <property type="term" value="C:peptidoglycan-based cell wall"/>
    <property type="evidence" value="ECO:0007669"/>
    <property type="project" value="InterPro"/>
</dbReference>
<dbReference type="PANTHER" id="PTHR30400">
    <property type="entry name" value="MONOFUNCTIONAL BIOSYNTHETIC PEPTIDOGLYCAN TRANSGLYCOSYLASE"/>
    <property type="match status" value="1"/>
</dbReference>
<evidence type="ECO:0000256" key="5">
    <source>
        <dbReference type="ARBA" id="ARBA00022692"/>
    </source>
</evidence>
<organism evidence="13 14">
    <name type="scientific">Phyllobacterium myrsinacearum</name>
    <dbReference type="NCBI Taxonomy" id="28101"/>
    <lineage>
        <taxon>Bacteria</taxon>
        <taxon>Pseudomonadati</taxon>
        <taxon>Pseudomonadota</taxon>
        <taxon>Alphaproteobacteria</taxon>
        <taxon>Hyphomicrobiales</taxon>
        <taxon>Phyllobacteriaceae</taxon>
        <taxon>Phyllobacterium</taxon>
    </lineage>
</organism>
<dbReference type="NCBIfam" id="TIGR02070">
    <property type="entry name" value="mono_pep_trsgly"/>
    <property type="match status" value="1"/>
</dbReference>
<dbReference type="AlphaFoldDB" id="A0A2S9JKN6"/>
<protein>
    <recommendedName>
        <fullName evidence="11">Biosynthetic peptidoglycan transglycosylase</fullName>
        <ecNumber evidence="11">2.4.99.28</ecNumber>
    </recommendedName>
    <alternativeName>
        <fullName evidence="11">Glycan polymerase</fullName>
    </alternativeName>
    <alternativeName>
        <fullName evidence="11">Peptidoglycan glycosyltransferase MtgA</fullName>
        <shortName evidence="11">PGT</shortName>
    </alternativeName>
</protein>
<comment type="function">
    <text evidence="11">Peptidoglycan polymerase that catalyzes glycan chain elongation from lipid-linked precursors.</text>
</comment>
<evidence type="ECO:0000256" key="4">
    <source>
        <dbReference type="ARBA" id="ARBA00022679"/>
    </source>
</evidence>
<dbReference type="Proteomes" id="UP000238563">
    <property type="component" value="Unassembled WGS sequence"/>
</dbReference>
<keyword evidence="9 11" id="KW-0472">Membrane</keyword>
<dbReference type="SUPFAM" id="SSF53955">
    <property type="entry name" value="Lysozyme-like"/>
    <property type="match status" value="1"/>
</dbReference>
<evidence type="ECO:0000313" key="14">
    <source>
        <dbReference type="Proteomes" id="UP000238563"/>
    </source>
</evidence>